<dbReference type="Proteomes" id="UP000886100">
    <property type="component" value="Unassembled WGS sequence"/>
</dbReference>
<dbReference type="UniPathway" id="UPA00232"/>
<comment type="subcellular location">
    <subcellularLocation>
        <location evidence="1">Cytoplasm</location>
    </subcellularLocation>
</comment>
<dbReference type="PANTHER" id="PTHR38693">
    <property type="entry name" value="UBIQUINONE BIOSYNTHESIS PROTEIN UBIJ"/>
    <property type="match status" value="1"/>
</dbReference>
<evidence type="ECO:0000313" key="4">
    <source>
        <dbReference type="EMBL" id="HHH13100.1"/>
    </source>
</evidence>
<sequence>MSTRDLALASLEKAINALLALDPVARERLARHHGKVIGIHLRGPGLTLYFIPDEQGRLQLQGSIEGEPDALLSGSPLDLVRSGDGEGGAGQLFAGRVTLSGDTALAHDFGATLAGLDIDWEEPLSKFTGDLVAHEVGQAVRQVKRYAGQTGERLARDLGEYLTEEARLLPTPAEVEAFVEEVDRLRDDTERLEARVKHLERSLTKRTPPE</sequence>
<dbReference type="EMBL" id="DROM01000161">
    <property type="protein sequence ID" value="HHH13100.1"/>
    <property type="molecule type" value="Genomic_DNA"/>
</dbReference>
<dbReference type="PANTHER" id="PTHR38693:SF1">
    <property type="entry name" value="UBIQUINONE BIOSYNTHESIS ACCESSORY FACTOR UBIJ"/>
    <property type="match status" value="1"/>
</dbReference>
<feature type="domain" description="SCP2" evidence="3">
    <location>
        <begin position="15"/>
        <end position="113"/>
    </location>
</feature>
<comment type="pathway">
    <text evidence="1">Cofactor biosynthesis; ubiquinone biosynthesis.</text>
</comment>
<dbReference type="AlphaFoldDB" id="A0A7C5MZF3"/>
<evidence type="ECO:0000256" key="2">
    <source>
        <dbReference type="SAM" id="Coils"/>
    </source>
</evidence>
<dbReference type="SUPFAM" id="SSF55718">
    <property type="entry name" value="SCP-like"/>
    <property type="match status" value="1"/>
</dbReference>
<dbReference type="Pfam" id="PF02036">
    <property type="entry name" value="SCP2"/>
    <property type="match status" value="1"/>
</dbReference>
<dbReference type="HAMAP" id="MF_02215">
    <property type="entry name" value="UbiJ"/>
    <property type="match status" value="1"/>
</dbReference>
<feature type="coiled-coil region" evidence="2">
    <location>
        <begin position="175"/>
        <end position="202"/>
    </location>
</feature>
<evidence type="ECO:0000259" key="3">
    <source>
        <dbReference type="Pfam" id="PF02036"/>
    </source>
</evidence>
<accession>A0A7C5MZF3</accession>
<dbReference type="GO" id="GO:0005737">
    <property type="term" value="C:cytoplasm"/>
    <property type="evidence" value="ECO:0007669"/>
    <property type="project" value="UniProtKB-SubCell"/>
</dbReference>
<comment type="function">
    <text evidence="1">Required for ubiquinone (coenzyme Q) biosynthesis. Binds hydrophobic ubiquinone biosynthetic intermediates via its SCP2 domain and is essential for the stability of the Ubi complex. May constitute a docking platform where Ubi enzymes assemble and access their SCP2-bound polyprenyl substrates.</text>
</comment>
<protein>
    <recommendedName>
        <fullName evidence="1">Ubiquinone biosynthesis accessory factor UbiJ</fullName>
    </recommendedName>
</protein>
<keyword evidence="2" id="KW-0175">Coiled coil</keyword>
<gene>
    <name evidence="1" type="primary">ubiJ</name>
    <name evidence="4" type="ORF">ENJ98_02590</name>
</gene>
<name>A0A7C5MZF3_9GAMM</name>
<dbReference type="InterPro" id="IPR003033">
    <property type="entry name" value="SCP2_sterol-bd_dom"/>
</dbReference>
<comment type="similarity">
    <text evidence="1">Belongs to the UbiJ family.</text>
</comment>
<proteinExistence type="inferred from homology"/>
<keyword evidence="1" id="KW-0831">Ubiquinone biosynthesis</keyword>
<organism evidence="4">
    <name type="scientific">Thiolapillus brandeum</name>
    <dbReference type="NCBI Taxonomy" id="1076588"/>
    <lineage>
        <taxon>Bacteria</taxon>
        <taxon>Pseudomonadati</taxon>
        <taxon>Pseudomonadota</taxon>
        <taxon>Gammaproteobacteria</taxon>
        <taxon>Chromatiales</taxon>
        <taxon>Sedimenticolaceae</taxon>
        <taxon>Thiolapillus</taxon>
    </lineage>
</organism>
<dbReference type="GO" id="GO:0006744">
    <property type="term" value="P:ubiquinone biosynthetic process"/>
    <property type="evidence" value="ECO:0007669"/>
    <property type="project" value="UniProtKB-UniRule"/>
</dbReference>
<dbReference type="InterPro" id="IPR036527">
    <property type="entry name" value="SCP2_sterol-bd_dom_sf"/>
</dbReference>
<comment type="caution">
    <text evidence="4">The sequence shown here is derived from an EMBL/GenBank/DDBJ whole genome shotgun (WGS) entry which is preliminary data.</text>
</comment>
<keyword evidence="1" id="KW-0963">Cytoplasm</keyword>
<evidence type="ECO:0000256" key="1">
    <source>
        <dbReference type="HAMAP-Rule" id="MF_02215"/>
    </source>
</evidence>
<reference evidence="4" key="1">
    <citation type="journal article" date="2020" name="mSystems">
        <title>Genome- and Community-Level Interaction Insights into Carbon Utilization and Element Cycling Functions of Hydrothermarchaeota in Hydrothermal Sediment.</title>
        <authorList>
            <person name="Zhou Z."/>
            <person name="Liu Y."/>
            <person name="Xu W."/>
            <person name="Pan J."/>
            <person name="Luo Z.H."/>
            <person name="Li M."/>
        </authorList>
    </citation>
    <scope>NUCLEOTIDE SEQUENCE [LARGE SCALE GENOMIC DNA]</scope>
    <source>
        <strain evidence="4">HyVt-535</strain>
    </source>
</reference>
<dbReference type="InterPro" id="IPR038989">
    <property type="entry name" value="UbiJ"/>
</dbReference>